<comment type="similarity">
    <text evidence="5">Belongs to the class-IV pyridoxal-phosphate-dependent aminotransferase family.</text>
</comment>
<dbReference type="InterPro" id="IPR043132">
    <property type="entry name" value="BCAT-like_C"/>
</dbReference>
<sequence length="277" mass="31749">MALYQYFNGQILPLEERIFTSNDLGLIRGYGLFDFFRTYNGVPFRWDDYWERFENSARSLKLTLPIGKQEAYAVLLDLYARSEAPEVAFRFLLTGGIAADSVHVESPNMVIRTESLPVDHPQGRLQGIKVLPYSYVRDLPTIKTTNYVHMILMADEMKQQQASDLLFHKDGEVSELTRSNVFLVKEGRLITTDRHILYGITRKVVLELAQDLMDIEIRPIYLPEMLEADEVFTTSSTKWVMPIRQIGDTTIGQGAVGPYTRVLQERFEALLASWGKS</sequence>
<evidence type="ECO:0000256" key="9">
    <source>
        <dbReference type="ARBA" id="ARBA00048798"/>
    </source>
</evidence>
<dbReference type="Proteomes" id="UP000245880">
    <property type="component" value="Unassembled WGS sequence"/>
</dbReference>
<evidence type="ECO:0000256" key="8">
    <source>
        <dbReference type="ARBA" id="ARBA00048212"/>
    </source>
</evidence>
<comment type="pathway">
    <text evidence="2">Amino-acid biosynthesis; L-isoleucine biosynthesis; L-isoleucine from 2-oxobutanoate: step 4/4.</text>
</comment>
<comment type="caution">
    <text evidence="11">The sequence shown here is derived from an EMBL/GenBank/DDBJ whole genome shotgun (WGS) entry which is preliminary data.</text>
</comment>
<keyword evidence="7" id="KW-0663">Pyridoxal phosphate</keyword>
<keyword evidence="11" id="KW-0808">Transferase</keyword>
<evidence type="ECO:0000256" key="5">
    <source>
        <dbReference type="ARBA" id="ARBA00009320"/>
    </source>
</evidence>
<dbReference type="FunFam" id="3.20.10.10:FF:000002">
    <property type="entry name" value="D-alanine aminotransferase"/>
    <property type="match status" value="1"/>
</dbReference>
<evidence type="ECO:0000256" key="3">
    <source>
        <dbReference type="ARBA" id="ARBA00004931"/>
    </source>
</evidence>
<organism evidence="11 12">
    <name type="scientific">Dyadobacter jejuensis</name>
    <dbReference type="NCBI Taxonomy" id="1082580"/>
    <lineage>
        <taxon>Bacteria</taxon>
        <taxon>Pseudomonadati</taxon>
        <taxon>Bacteroidota</taxon>
        <taxon>Cytophagia</taxon>
        <taxon>Cytophagales</taxon>
        <taxon>Spirosomataceae</taxon>
        <taxon>Dyadobacter</taxon>
    </lineage>
</organism>
<comment type="catalytic activity">
    <reaction evidence="10">
        <text>L-leucine + 2-oxoglutarate = 4-methyl-2-oxopentanoate + L-glutamate</text>
        <dbReference type="Rhea" id="RHEA:18321"/>
        <dbReference type="ChEBI" id="CHEBI:16810"/>
        <dbReference type="ChEBI" id="CHEBI:17865"/>
        <dbReference type="ChEBI" id="CHEBI:29985"/>
        <dbReference type="ChEBI" id="CHEBI:57427"/>
        <dbReference type="EC" id="2.6.1.42"/>
    </reaction>
</comment>
<comment type="cofactor">
    <cofactor evidence="1">
        <name>pyridoxal 5'-phosphate</name>
        <dbReference type="ChEBI" id="CHEBI:597326"/>
    </cofactor>
</comment>
<dbReference type="GO" id="GO:0004084">
    <property type="term" value="F:branched-chain-amino-acid transaminase activity"/>
    <property type="evidence" value="ECO:0007669"/>
    <property type="project" value="UniProtKB-EC"/>
</dbReference>
<comment type="pathway">
    <text evidence="4">Amino-acid biosynthesis; L-leucine biosynthesis; L-leucine from 3-methyl-2-oxobutanoate: step 4/4.</text>
</comment>
<keyword evidence="11" id="KW-0032">Aminotransferase</keyword>
<dbReference type="InterPro" id="IPR036038">
    <property type="entry name" value="Aminotransferase-like"/>
</dbReference>
<evidence type="ECO:0000256" key="7">
    <source>
        <dbReference type="ARBA" id="ARBA00022898"/>
    </source>
</evidence>
<evidence type="ECO:0000256" key="10">
    <source>
        <dbReference type="ARBA" id="ARBA00049229"/>
    </source>
</evidence>
<dbReference type="OrthoDB" id="9805628at2"/>
<dbReference type="EC" id="2.6.1.42" evidence="6"/>
<dbReference type="GO" id="GO:0008652">
    <property type="term" value="P:amino acid biosynthetic process"/>
    <property type="evidence" value="ECO:0007669"/>
    <property type="project" value="UniProtKB-ARBA"/>
</dbReference>
<dbReference type="PANTHER" id="PTHR42743">
    <property type="entry name" value="AMINO-ACID AMINOTRANSFERASE"/>
    <property type="match status" value="1"/>
</dbReference>
<comment type="catalytic activity">
    <reaction evidence="8">
        <text>L-valine + 2-oxoglutarate = 3-methyl-2-oxobutanoate + L-glutamate</text>
        <dbReference type="Rhea" id="RHEA:24813"/>
        <dbReference type="ChEBI" id="CHEBI:11851"/>
        <dbReference type="ChEBI" id="CHEBI:16810"/>
        <dbReference type="ChEBI" id="CHEBI:29985"/>
        <dbReference type="ChEBI" id="CHEBI:57762"/>
        <dbReference type="EC" id="2.6.1.42"/>
    </reaction>
</comment>
<evidence type="ECO:0000256" key="6">
    <source>
        <dbReference type="ARBA" id="ARBA00013053"/>
    </source>
</evidence>
<dbReference type="Pfam" id="PF01063">
    <property type="entry name" value="Aminotran_4"/>
    <property type="match status" value="1"/>
</dbReference>
<evidence type="ECO:0000256" key="4">
    <source>
        <dbReference type="ARBA" id="ARBA00005072"/>
    </source>
</evidence>
<dbReference type="InterPro" id="IPR050571">
    <property type="entry name" value="Class-IV_PLP-Dep_Aminotrnsfr"/>
</dbReference>
<dbReference type="AlphaFoldDB" id="A0A316AHA8"/>
<dbReference type="EMBL" id="QGDT01000009">
    <property type="protein sequence ID" value="PWJ57021.1"/>
    <property type="molecule type" value="Genomic_DNA"/>
</dbReference>
<gene>
    <name evidence="11" type="ORF">CLV98_109130</name>
</gene>
<dbReference type="RefSeq" id="WP_109675901.1">
    <property type="nucleotide sequence ID" value="NZ_QGDT01000009.1"/>
</dbReference>
<protein>
    <recommendedName>
        <fullName evidence="6">branched-chain-amino-acid transaminase</fullName>
        <ecNumber evidence="6">2.6.1.42</ecNumber>
    </recommendedName>
</protein>
<evidence type="ECO:0000313" key="12">
    <source>
        <dbReference type="Proteomes" id="UP000245880"/>
    </source>
</evidence>
<dbReference type="GO" id="GO:0046394">
    <property type="term" value="P:carboxylic acid biosynthetic process"/>
    <property type="evidence" value="ECO:0007669"/>
    <property type="project" value="UniProtKB-ARBA"/>
</dbReference>
<proteinExistence type="inferred from homology"/>
<evidence type="ECO:0000256" key="2">
    <source>
        <dbReference type="ARBA" id="ARBA00004824"/>
    </source>
</evidence>
<keyword evidence="12" id="KW-1185">Reference proteome</keyword>
<dbReference type="InterPro" id="IPR043131">
    <property type="entry name" value="BCAT-like_N"/>
</dbReference>
<dbReference type="Gene3D" id="3.30.470.10">
    <property type="match status" value="1"/>
</dbReference>
<comment type="pathway">
    <text evidence="3">Amino-acid biosynthesis; L-valine biosynthesis; L-valine from pyruvate: step 4/4.</text>
</comment>
<name>A0A316AHA8_9BACT</name>
<reference evidence="11 12" key="1">
    <citation type="submission" date="2018-03" db="EMBL/GenBank/DDBJ databases">
        <title>Genomic Encyclopedia of Archaeal and Bacterial Type Strains, Phase II (KMG-II): from individual species to whole genera.</title>
        <authorList>
            <person name="Goeker M."/>
        </authorList>
    </citation>
    <scope>NUCLEOTIDE SEQUENCE [LARGE SCALE GENOMIC DNA]</scope>
    <source>
        <strain evidence="11 12">DSM 100346</strain>
    </source>
</reference>
<accession>A0A316AHA8</accession>
<dbReference type="Gene3D" id="3.20.10.10">
    <property type="entry name" value="D-amino Acid Aminotransferase, subunit A, domain 2"/>
    <property type="match status" value="1"/>
</dbReference>
<dbReference type="SUPFAM" id="SSF56752">
    <property type="entry name" value="D-aminoacid aminotransferase-like PLP-dependent enzymes"/>
    <property type="match status" value="1"/>
</dbReference>
<evidence type="ECO:0000313" key="11">
    <source>
        <dbReference type="EMBL" id="PWJ57021.1"/>
    </source>
</evidence>
<dbReference type="PANTHER" id="PTHR42743:SF11">
    <property type="entry name" value="AMINODEOXYCHORISMATE LYASE"/>
    <property type="match status" value="1"/>
</dbReference>
<evidence type="ECO:0000256" key="1">
    <source>
        <dbReference type="ARBA" id="ARBA00001933"/>
    </source>
</evidence>
<comment type="catalytic activity">
    <reaction evidence="9">
        <text>L-isoleucine + 2-oxoglutarate = (S)-3-methyl-2-oxopentanoate + L-glutamate</text>
        <dbReference type="Rhea" id="RHEA:24801"/>
        <dbReference type="ChEBI" id="CHEBI:16810"/>
        <dbReference type="ChEBI" id="CHEBI:29985"/>
        <dbReference type="ChEBI" id="CHEBI:35146"/>
        <dbReference type="ChEBI" id="CHEBI:58045"/>
        <dbReference type="EC" id="2.6.1.42"/>
    </reaction>
</comment>
<dbReference type="InterPro" id="IPR001544">
    <property type="entry name" value="Aminotrans_IV"/>
</dbReference>